<dbReference type="ExpressionAtlas" id="G1T0E4">
    <property type="expression patterns" value="baseline"/>
</dbReference>
<gene>
    <name evidence="11" type="primary">LOC100342857</name>
</gene>
<dbReference type="EC" id="2.4.2.31" evidence="10"/>
<organism evidence="11 12">
    <name type="scientific">Oryctolagus cuniculus</name>
    <name type="common">Rabbit</name>
    <dbReference type="NCBI Taxonomy" id="9986"/>
    <lineage>
        <taxon>Eukaryota</taxon>
        <taxon>Metazoa</taxon>
        <taxon>Chordata</taxon>
        <taxon>Craniata</taxon>
        <taxon>Vertebrata</taxon>
        <taxon>Euteleostomi</taxon>
        <taxon>Mammalia</taxon>
        <taxon>Eutheria</taxon>
        <taxon>Euarchontoglires</taxon>
        <taxon>Glires</taxon>
        <taxon>Lagomorpha</taxon>
        <taxon>Leporidae</taxon>
        <taxon>Oryctolagus</taxon>
    </lineage>
</organism>
<dbReference type="Proteomes" id="UP000001811">
    <property type="component" value="Chromosome 1"/>
</dbReference>
<dbReference type="PROSITE" id="PS51996">
    <property type="entry name" value="TR_MART"/>
    <property type="match status" value="1"/>
</dbReference>
<dbReference type="Ensembl" id="ENSOCUT00000010993.3">
    <property type="protein sequence ID" value="ENSOCUP00000009455.3"/>
    <property type="gene ID" value="ENSOCUG00000023526.3"/>
</dbReference>
<dbReference type="GO" id="GO:0106274">
    <property type="term" value="F:NAD+-protein-arginine ADP-ribosyltransferase activity"/>
    <property type="evidence" value="ECO:0007669"/>
    <property type="project" value="UniProtKB-EC"/>
</dbReference>
<keyword evidence="8" id="KW-1015">Disulfide bond</keyword>
<evidence type="ECO:0000313" key="12">
    <source>
        <dbReference type="Proteomes" id="UP000001811"/>
    </source>
</evidence>
<dbReference type="PaxDb" id="9986-ENSOCUP00000009455"/>
<evidence type="ECO:0000256" key="8">
    <source>
        <dbReference type="ARBA" id="ARBA00023157"/>
    </source>
</evidence>
<dbReference type="InterPro" id="IPR000768">
    <property type="entry name" value="ART"/>
</dbReference>
<dbReference type="EMBL" id="AAGW02008128">
    <property type="status" value="NOT_ANNOTATED_CDS"/>
    <property type="molecule type" value="Genomic_DNA"/>
</dbReference>
<dbReference type="GO" id="GO:0003950">
    <property type="term" value="F:NAD+ poly-ADP-ribosyltransferase activity"/>
    <property type="evidence" value="ECO:0007669"/>
    <property type="project" value="TreeGrafter"/>
</dbReference>
<evidence type="ECO:0000256" key="4">
    <source>
        <dbReference type="ARBA" id="ARBA00022695"/>
    </source>
</evidence>
<feature type="signal peptide" evidence="10">
    <location>
        <begin position="1"/>
        <end position="19"/>
    </location>
</feature>
<keyword evidence="7 10" id="KW-0520">NAD</keyword>
<keyword evidence="2 10" id="KW-0328">Glycosyltransferase</keyword>
<dbReference type="GeneTree" id="ENSGT01030000234601"/>
<feature type="chain" id="PRO_5023975300" description="NAD(P)(+)--arginine ADP-ribosyltransferase" evidence="10">
    <location>
        <begin position="20"/>
        <end position="287"/>
    </location>
</feature>
<evidence type="ECO:0000256" key="7">
    <source>
        <dbReference type="ARBA" id="ARBA00023027"/>
    </source>
</evidence>
<dbReference type="InterPro" id="IPR050999">
    <property type="entry name" value="ADP-ribosyltransferase_ARG"/>
</dbReference>
<reference evidence="11" key="2">
    <citation type="submission" date="2025-08" db="UniProtKB">
        <authorList>
            <consortium name="Ensembl"/>
        </authorList>
    </citation>
    <scope>IDENTIFICATION</scope>
    <source>
        <strain evidence="11">Thorbecke</strain>
    </source>
</reference>
<evidence type="ECO:0000256" key="5">
    <source>
        <dbReference type="ARBA" id="ARBA00022729"/>
    </source>
</evidence>
<evidence type="ECO:0000256" key="2">
    <source>
        <dbReference type="ARBA" id="ARBA00022676"/>
    </source>
</evidence>
<keyword evidence="5 10" id="KW-0732">Signal</keyword>
<keyword evidence="4" id="KW-0548">Nucleotidyltransferase</keyword>
<proteinExistence type="inferred from homology"/>
<dbReference type="PRINTS" id="PR00970">
    <property type="entry name" value="RIBTRNSFRASE"/>
</dbReference>
<dbReference type="EMBL" id="AAGW02008130">
    <property type="status" value="NOT_ANNOTATED_CDS"/>
    <property type="molecule type" value="Genomic_DNA"/>
</dbReference>
<keyword evidence="6 10" id="KW-0521">NADP</keyword>
<comment type="similarity">
    <text evidence="1 10">Belongs to the Arg-specific ADP-ribosyltransferase family.</text>
</comment>
<evidence type="ECO:0000256" key="6">
    <source>
        <dbReference type="ARBA" id="ARBA00022857"/>
    </source>
</evidence>
<name>G1T0E4_RABIT</name>
<evidence type="ECO:0000256" key="9">
    <source>
        <dbReference type="ARBA" id="ARBA00047597"/>
    </source>
</evidence>
<dbReference type="SUPFAM" id="SSF56399">
    <property type="entry name" value="ADP-ribosylation"/>
    <property type="match status" value="1"/>
</dbReference>
<reference evidence="11 12" key="1">
    <citation type="journal article" date="2011" name="Nature">
        <title>A high-resolution map of human evolutionary constraint using 29 mammals.</title>
        <authorList>
            <person name="Lindblad-Toh K."/>
            <person name="Garber M."/>
            <person name="Zuk O."/>
            <person name="Lin M.F."/>
            <person name="Parker B.J."/>
            <person name="Washietl S."/>
            <person name="Kheradpour P."/>
            <person name="Ernst J."/>
            <person name="Jordan G."/>
            <person name="Mauceli E."/>
            <person name="Ward L.D."/>
            <person name="Lowe C.B."/>
            <person name="Holloway A.K."/>
            <person name="Clamp M."/>
            <person name="Gnerre S."/>
            <person name="Alfoldi J."/>
            <person name="Beal K."/>
            <person name="Chang J."/>
            <person name="Clawson H."/>
            <person name="Cuff J."/>
            <person name="Di Palma F."/>
            <person name="Fitzgerald S."/>
            <person name="Flicek P."/>
            <person name="Guttman M."/>
            <person name="Hubisz M.J."/>
            <person name="Jaffe D.B."/>
            <person name="Jungreis I."/>
            <person name="Kent W.J."/>
            <person name="Kostka D."/>
            <person name="Lara M."/>
            <person name="Martins A.L."/>
            <person name="Massingham T."/>
            <person name="Moltke I."/>
            <person name="Raney B.J."/>
            <person name="Rasmussen M.D."/>
            <person name="Robinson J."/>
            <person name="Stark A."/>
            <person name="Vilella A.J."/>
            <person name="Wen J."/>
            <person name="Xie X."/>
            <person name="Zody M.C."/>
            <person name="Baldwin J."/>
            <person name="Bloom T."/>
            <person name="Chin C.W."/>
            <person name="Heiman D."/>
            <person name="Nicol R."/>
            <person name="Nusbaum C."/>
            <person name="Young S."/>
            <person name="Wilkinson J."/>
            <person name="Worley K.C."/>
            <person name="Kovar C.L."/>
            <person name="Muzny D.M."/>
            <person name="Gibbs R.A."/>
            <person name="Cree A."/>
            <person name="Dihn H.H."/>
            <person name="Fowler G."/>
            <person name="Jhangiani S."/>
            <person name="Joshi V."/>
            <person name="Lee S."/>
            <person name="Lewis L.R."/>
            <person name="Nazareth L.V."/>
            <person name="Okwuonu G."/>
            <person name="Santibanez J."/>
            <person name="Warren W.C."/>
            <person name="Mardis E.R."/>
            <person name="Weinstock G.M."/>
            <person name="Wilson R.K."/>
            <person name="Delehaunty K."/>
            <person name="Dooling D."/>
            <person name="Fronik C."/>
            <person name="Fulton L."/>
            <person name="Fulton B."/>
            <person name="Graves T."/>
            <person name="Minx P."/>
            <person name="Sodergren E."/>
            <person name="Birney E."/>
            <person name="Margulies E.H."/>
            <person name="Herrero J."/>
            <person name="Green E.D."/>
            <person name="Haussler D."/>
            <person name="Siepel A."/>
            <person name="Goldman N."/>
            <person name="Pollard K.S."/>
            <person name="Pedersen J.S."/>
            <person name="Lander E.S."/>
            <person name="Kellis M."/>
        </authorList>
    </citation>
    <scope>NUCLEOTIDE SEQUENCE [LARGE SCALE GENOMIC DNA]</scope>
    <source>
        <strain evidence="11 12">Thorbecke inbred</strain>
    </source>
</reference>
<dbReference type="EMBL" id="AAGW02008129">
    <property type="status" value="NOT_ANNOTATED_CDS"/>
    <property type="molecule type" value="Genomic_DNA"/>
</dbReference>
<reference evidence="11" key="3">
    <citation type="submission" date="2025-09" db="UniProtKB">
        <authorList>
            <consortium name="Ensembl"/>
        </authorList>
    </citation>
    <scope>IDENTIFICATION</scope>
    <source>
        <strain evidence="11">Thorbecke</strain>
    </source>
</reference>
<sequence length="287" mass="31903">MWVPAVANLLLLSLGLLETIQETELDNALDSFDDQYVGCAVAMTAALPHLNLTEFQANKVYADGWPEASHKWQEHQAHQLPVGFREEHGVALLAYTANSSPLYREFNAAVGLAGCSRGHYLQHFSFKTHFLLTEALQLLRKDQWQSGCHQVFQGVKGLRFRTSGPRATVRLGCFASSSLSEDVAQKFGKDTFFVISTCGVPIQDYSASPWQSEVLIPPFETFRVINASRPEQGPVRIELQAQDKHSKYNCEYIKGEEDTPRLSTAWSLLLLLAFLAVGPFPGSPGLF</sequence>
<keyword evidence="3 10" id="KW-0808">Transferase</keyword>
<comment type="catalytic activity">
    <reaction evidence="9 10">
        <text>L-arginyl-[protein] + NAD(+) = N(omega)-(ADP-D-ribosyl)-L-arginyl-[protein] + nicotinamide + H(+)</text>
        <dbReference type="Rhea" id="RHEA:19149"/>
        <dbReference type="Rhea" id="RHEA-COMP:10532"/>
        <dbReference type="Rhea" id="RHEA-COMP:15087"/>
        <dbReference type="ChEBI" id="CHEBI:15378"/>
        <dbReference type="ChEBI" id="CHEBI:17154"/>
        <dbReference type="ChEBI" id="CHEBI:29965"/>
        <dbReference type="ChEBI" id="CHEBI:57540"/>
        <dbReference type="ChEBI" id="CHEBI:142554"/>
        <dbReference type="EC" id="2.4.2.31"/>
    </reaction>
</comment>
<evidence type="ECO:0000256" key="10">
    <source>
        <dbReference type="RuleBase" id="RU361228"/>
    </source>
</evidence>
<dbReference type="GO" id="GO:0016779">
    <property type="term" value="F:nucleotidyltransferase activity"/>
    <property type="evidence" value="ECO:0007669"/>
    <property type="project" value="UniProtKB-KW"/>
</dbReference>
<protein>
    <recommendedName>
        <fullName evidence="10">NAD(P)(+)--arginine ADP-ribosyltransferase</fullName>
        <ecNumber evidence="10">2.4.2.31</ecNumber>
    </recommendedName>
    <alternativeName>
        <fullName evidence="10">Mono(ADP-ribosyl)transferase</fullName>
    </alternativeName>
</protein>
<dbReference type="Pfam" id="PF01129">
    <property type="entry name" value="ART"/>
    <property type="match status" value="1"/>
</dbReference>
<evidence type="ECO:0000313" key="11">
    <source>
        <dbReference type="Ensembl" id="ENSOCUP00000009455.3"/>
    </source>
</evidence>
<dbReference type="Bgee" id="ENSOCUG00000023526">
    <property type="expression patterns" value="Expressed in blood and 11 other cell types or tissues"/>
</dbReference>
<dbReference type="PANTHER" id="PTHR10339:SF19">
    <property type="entry name" value="GPI-LINKED NAD(P)(+)--ARGININE ADP-RIBOSYLTRANSFERASE 1"/>
    <property type="match status" value="1"/>
</dbReference>
<dbReference type="AlphaFoldDB" id="G1T0E4"/>
<dbReference type="FunFam" id="3.90.176.10:FF:000001">
    <property type="entry name" value="NAD(P)(+)--arginine ADP-ribosyltransferase"/>
    <property type="match status" value="1"/>
</dbReference>
<dbReference type="eggNOG" id="ENOG502QUE9">
    <property type="taxonomic scope" value="Eukaryota"/>
</dbReference>
<dbReference type="PANTHER" id="PTHR10339">
    <property type="entry name" value="ADP-RIBOSYLTRANSFERASE"/>
    <property type="match status" value="1"/>
</dbReference>
<dbReference type="HOGENOM" id="CLU_059744_1_0_1"/>
<dbReference type="Gene3D" id="3.90.176.10">
    <property type="entry name" value="Toxin ADP-ribosyltransferase, Chain A, domain 1"/>
    <property type="match status" value="1"/>
</dbReference>
<evidence type="ECO:0000256" key="1">
    <source>
        <dbReference type="ARBA" id="ARBA00009558"/>
    </source>
</evidence>
<evidence type="ECO:0000256" key="3">
    <source>
        <dbReference type="ARBA" id="ARBA00022679"/>
    </source>
</evidence>
<accession>G1T0E4</accession>
<keyword evidence="12" id="KW-1185">Reference proteome</keyword>